<gene>
    <name evidence="5" type="ORF">LNKW23_15220</name>
</gene>
<organism evidence="5 6">
    <name type="scientific">Paralimibaculum aggregatum</name>
    <dbReference type="NCBI Taxonomy" id="3036245"/>
    <lineage>
        <taxon>Bacteria</taxon>
        <taxon>Pseudomonadati</taxon>
        <taxon>Pseudomonadota</taxon>
        <taxon>Alphaproteobacteria</taxon>
        <taxon>Rhodobacterales</taxon>
        <taxon>Paracoccaceae</taxon>
        <taxon>Paralimibaculum</taxon>
    </lineage>
</organism>
<sequence length="401" mass="41991">MIWPNPANGRRATQVLTALALAFGLGLGPVAPLPAAAQAQGPAAVKAERVERRPVADTTPILAELVATTRSEVATRTAGIVSEVLFRVGDAVEAGALLVRLDRDLIDIRLRTSQAALEAAQAGVAVSEAQMRLAVQAFERQSQLRGSTAFSRGQFEDLEASVAQAQSELTRAAAQVARAEAELSRAEYDRRHAEIRAPFAGIVVAKAAQPGSYIALGAPVATLLDIGALEIEANIPVKLIGAVREGLAVEAVFQDGPTTEAVVRSLLPVETQTTRTRPVRFAVDLTAIDPARLASGRSVLLKVPVSVPREAVTVPKDALVQARGGWMVFVVEADKAVPRTITLGEPVGARMEVLSGLEPGEIVVVRGNERLRPGQPVTATLVPPVDRAPEAAATAPAPGRG</sequence>
<feature type="domain" description="YknX-like C-terminal permuted SH3-like" evidence="4">
    <location>
        <begin position="311"/>
        <end position="378"/>
    </location>
</feature>
<dbReference type="Pfam" id="PF25989">
    <property type="entry name" value="YknX_C"/>
    <property type="match status" value="1"/>
</dbReference>
<dbReference type="Gene3D" id="2.40.30.170">
    <property type="match status" value="1"/>
</dbReference>
<dbReference type="PANTHER" id="PTHR30469">
    <property type="entry name" value="MULTIDRUG RESISTANCE PROTEIN MDTA"/>
    <property type="match status" value="1"/>
</dbReference>
<evidence type="ECO:0000313" key="6">
    <source>
        <dbReference type="Proteomes" id="UP001239909"/>
    </source>
</evidence>
<evidence type="ECO:0000259" key="4">
    <source>
        <dbReference type="Pfam" id="PF25989"/>
    </source>
</evidence>
<accession>A0ABQ6LG59</accession>
<dbReference type="PANTHER" id="PTHR30469:SF15">
    <property type="entry name" value="HLYD FAMILY OF SECRETION PROTEINS"/>
    <property type="match status" value="1"/>
</dbReference>
<dbReference type="EMBL" id="BSYI01000009">
    <property type="protein sequence ID" value="GMG82309.1"/>
    <property type="molecule type" value="Genomic_DNA"/>
</dbReference>
<dbReference type="Pfam" id="PF25917">
    <property type="entry name" value="BSH_RND"/>
    <property type="match status" value="1"/>
</dbReference>
<dbReference type="InterPro" id="IPR006143">
    <property type="entry name" value="RND_pump_MFP"/>
</dbReference>
<keyword evidence="2" id="KW-0175">Coiled coil</keyword>
<dbReference type="Gene3D" id="2.40.50.100">
    <property type="match status" value="1"/>
</dbReference>
<name>A0ABQ6LG59_9RHOB</name>
<dbReference type="SUPFAM" id="SSF111369">
    <property type="entry name" value="HlyD-like secretion proteins"/>
    <property type="match status" value="1"/>
</dbReference>
<reference evidence="5 6" key="1">
    <citation type="submission" date="2023-04" db="EMBL/GenBank/DDBJ databases">
        <title>Marinoamorphus aggregata gen. nov., sp. Nov., isolate from tissue of brittle star Ophioplocus japonicus.</title>
        <authorList>
            <person name="Kawano K."/>
            <person name="Sawayama S."/>
            <person name="Nakagawa S."/>
        </authorList>
    </citation>
    <scope>NUCLEOTIDE SEQUENCE [LARGE SCALE GENOMIC DNA]</scope>
    <source>
        <strain evidence="5 6">NKW23</strain>
    </source>
</reference>
<evidence type="ECO:0000313" key="5">
    <source>
        <dbReference type="EMBL" id="GMG82309.1"/>
    </source>
</evidence>
<dbReference type="RefSeq" id="WP_285671083.1">
    <property type="nucleotide sequence ID" value="NZ_BSYI01000009.1"/>
</dbReference>
<dbReference type="InterPro" id="IPR058637">
    <property type="entry name" value="YknX-like_C"/>
</dbReference>
<comment type="caution">
    <text evidence="5">The sequence shown here is derived from an EMBL/GenBank/DDBJ whole genome shotgun (WGS) entry which is preliminary data.</text>
</comment>
<evidence type="ECO:0000256" key="2">
    <source>
        <dbReference type="SAM" id="Coils"/>
    </source>
</evidence>
<protein>
    <submittedName>
        <fullName evidence="5">Efflux RND transporter periplasmic adaptor subunit</fullName>
    </submittedName>
</protein>
<evidence type="ECO:0000256" key="1">
    <source>
        <dbReference type="ARBA" id="ARBA00009477"/>
    </source>
</evidence>
<comment type="similarity">
    <text evidence="1">Belongs to the membrane fusion protein (MFP) (TC 8.A.1) family.</text>
</comment>
<feature type="coiled-coil region" evidence="2">
    <location>
        <begin position="155"/>
        <end position="196"/>
    </location>
</feature>
<proteinExistence type="inferred from homology"/>
<dbReference type="Proteomes" id="UP001239909">
    <property type="component" value="Unassembled WGS sequence"/>
</dbReference>
<dbReference type="Gene3D" id="1.10.287.470">
    <property type="entry name" value="Helix hairpin bin"/>
    <property type="match status" value="1"/>
</dbReference>
<dbReference type="NCBIfam" id="TIGR01730">
    <property type="entry name" value="RND_mfp"/>
    <property type="match status" value="1"/>
</dbReference>
<dbReference type="Gene3D" id="2.40.420.20">
    <property type="match status" value="1"/>
</dbReference>
<feature type="domain" description="Multidrug resistance protein MdtA-like barrel-sandwich hybrid" evidence="3">
    <location>
        <begin position="72"/>
        <end position="222"/>
    </location>
</feature>
<dbReference type="InterPro" id="IPR058625">
    <property type="entry name" value="MdtA-like_BSH"/>
</dbReference>
<evidence type="ECO:0000259" key="3">
    <source>
        <dbReference type="Pfam" id="PF25917"/>
    </source>
</evidence>
<keyword evidence="6" id="KW-1185">Reference proteome</keyword>